<comment type="caution">
    <text evidence="1">The sequence shown here is derived from an EMBL/GenBank/DDBJ whole genome shotgun (WGS) entry which is preliminary data.</text>
</comment>
<evidence type="ECO:0000313" key="2">
    <source>
        <dbReference type="Proteomes" id="UP001608902"/>
    </source>
</evidence>
<keyword evidence="2" id="KW-1185">Reference proteome</keyword>
<dbReference type="Proteomes" id="UP001608902">
    <property type="component" value="Unassembled WGS sequence"/>
</dbReference>
<protein>
    <submittedName>
        <fullName evidence="1">Uncharacterized protein</fullName>
    </submittedName>
</protein>
<proteinExistence type="predicted"/>
<reference evidence="1 2" key="1">
    <citation type="submission" date="2024-08" db="EMBL/GenBank/DDBJ databases">
        <title>Gnathostoma spinigerum genome.</title>
        <authorList>
            <person name="Gonzalez-Bertolin B."/>
            <person name="Monzon S."/>
            <person name="Zaballos A."/>
            <person name="Jimenez P."/>
            <person name="Dekumyoy P."/>
            <person name="Varona S."/>
            <person name="Cuesta I."/>
            <person name="Sumanam S."/>
            <person name="Adisakwattana P."/>
            <person name="Gasser R.B."/>
            <person name="Hernandez-Gonzalez A."/>
            <person name="Young N.D."/>
            <person name="Perteguer M.J."/>
        </authorList>
    </citation>
    <scope>NUCLEOTIDE SEQUENCE [LARGE SCALE GENOMIC DNA]</scope>
    <source>
        <strain evidence="1">AL3</strain>
        <tissue evidence="1">Liver</tissue>
    </source>
</reference>
<dbReference type="PANTHER" id="PTHR38696:SF1">
    <property type="entry name" value="MEDIATOR OF RNA POLYMERASE II TRANSCRIPTION SUBUNIT 13"/>
    <property type="match status" value="1"/>
</dbReference>
<accession>A0ABD6EDE5</accession>
<dbReference type="PANTHER" id="PTHR38696">
    <property type="entry name" value="MEDIATOR OF RNA POLYMERASE II TRANSCRIPTION SUBUNIT 13"/>
    <property type="match status" value="1"/>
</dbReference>
<gene>
    <name evidence="1" type="ORF">AB6A40_004385</name>
</gene>
<dbReference type="AlphaFoldDB" id="A0ABD6EDE5"/>
<sequence>MGQTVSRFPARPAYYPIFSITFRRRDRVTVVDADPEVIHAIRNVLATYYSDGIQRERRLPGGSTEFQLRGFPFVQGFKNSATMFKLVLCRLFVVLRNSGWRLCISSDLSRLSDLSTLFFQKVSCETYSGCQVFCLSLSSTDKFKLINAPPQAHQLLIDIVGSLLQSSSVENMYSEVQLRGYAWLTTSSIFGCEVRKILLDIFRRFHSIGYRYYGTANLKNTADCIFFISDESSVGLRHYAMLSLNATDRIRLIDTSPEIIEVVRRCLEQNWSQGIQNEGPKDDGSYYEFKLNGRPWLSCGNEAIDSRLILTLIFQQLAGIGWDVVTALDISRRPNDKAVFVLRRCAATNIPHFAISMNSTDIIRVIYSNREVNDFIAATLSECWTLGVSSFGRRNGCSEFILNGTPWSCSSTTSQFEVTRMLMSRIMYVLALRGWKVVFSADVSAKYERPKNREPYPVDVHSWFVAYTGYEEGQRTALSSLHLSEVQHIHPSAPPIDIEEVMNTPPSYANAVKQSNRGCNIRWNIGRAFV</sequence>
<evidence type="ECO:0000313" key="1">
    <source>
        <dbReference type="EMBL" id="MFH4977676.1"/>
    </source>
</evidence>
<organism evidence="1 2">
    <name type="scientific">Gnathostoma spinigerum</name>
    <dbReference type="NCBI Taxonomy" id="75299"/>
    <lineage>
        <taxon>Eukaryota</taxon>
        <taxon>Metazoa</taxon>
        <taxon>Ecdysozoa</taxon>
        <taxon>Nematoda</taxon>
        <taxon>Chromadorea</taxon>
        <taxon>Rhabditida</taxon>
        <taxon>Spirurina</taxon>
        <taxon>Gnathostomatomorpha</taxon>
        <taxon>Gnathostomatoidea</taxon>
        <taxon>Gnathostomatidae</taxon>
        <taxon>Gnathostoma</taxon>
    </lineage>
</organism>
<dbReference type="EMBL" id="JBGFUD010002503">
    <property type="protein sequence ID" value="MFH4977676.1"/>
    <property type="molecule type" value="Genomic_DNA"/>
</dbReference>
<name>A0ABD6EDE5_9BILA</name>